<sequence length="1394" mass="154613">MSEYSFLPHNGAPNSCSDLGSIQRRPTGCVFAGPGSEYAPFQPDSPTEFSQSVLGLQEQERKTITDLLYVEPLTKQSTSNIDKESLIPSDTDVLAAALGAPARRVLLRAEAVGPSTGWKDGHLSSKHGFLAPDISDSRIALALSPGRVWMDLCERMPAVVSRGKVREQIRALPLILGLPEVIPDSALWAAVVTFRYEERNDGYDGIGLELNGGANDDPETSGLPPCVAIPLKQINSRAGRPFPFLSMADITMCNYKVRDATAVDPYLQRRENMDLMWPVFDDIAEQTFNLCFVEVTGCCQPLVELMATCQEKVMLKDNKGLLHALIGIKDCIDQLSHIFHKTISVNPNAGENFTNPVVWGARYAKWAAPLSTRVPMMSGLALPLFQLMDAFLGRVKYDSFIGSESFHVRSWLPMNVRAFIAAIEYHYPIHAYIKASGDHCLKGVLHGIVESYAGERGFMGTHRYKVYGFLEIAAKTGRAGTNGNPEAGKTGTLWQETHQLLSNSMKERLEPYNQDLTVEPHEMRGSFEECRFSSRILKRSHIDRDPVRSTGMVTFDLAKTGITFQPGDRLAVMPLNSQSEIEKVVSALSLRDILKQDVPLGSHKEWKRFATHLSKVEGETFSGTLTVYDILRRGHLAPLTKPVVAEVRRMLQTPSDIIEKVSASDMWPVRGSLGDLLQLALPQAGAESTNGAFQLSDISWLLDLIPVEVPRTYSISSFSRELLPSTIDLTVARSSFKISSVIDQSESVQGRGVSSDFLNPDPVINSLNHDAGEAEPVLIGISQPLNFHLPDSHSTPVVMFAGGSGIAPFRGFWQARAQGAGRNILFLGVQSREKFLYEEEIRNYARHGKLEVHVAFSRDTNGLQYNPSTKEMDEKHTEPRRIDAAIVEYGRTVYEMIMPKKQGGLGGHLYVCGSVSLYETVMSGLKRAMYNNQNVTKAQAEELVATAFAERRFMLDIFMTPQQISEKQEVISIAQLARNTGHKPDARMWIGVHGAVYDITDFLPLHPGGSLIVAASGGIDASRTFDDLAHTNNPEVASLLTKYFIGNLAPAPKFVDADISGLYDSWSQYLRTSVELLTTLGLEVQDLLESSSLWVSGGMLDSGGIRKFYQFQSRLLKSGISILFGTQLQAIYLQISYVIASKGAKGTRMPDVLGTVERAQASASCDRVAKEVAQIGKWICSNHEVQYHIKSLLRYAQAVTKIDLEFLESLRDYCATGLEAFDSIKEKDNGDDKQDHAQLASFLVSVLHRLAARLDTFYQTTAMEQLLRPEHELNPARTRWNILRSKIHDGSFFILCEPLEMGAESHHYRSWSQILNNVKFKEVISRAKETIATEANAKKMEEHIQHISRPRGLAAAYIARASNSEGSSFEAQIHEDTMQRLSLLMKNHPQLTVP</sequence>
<dbReference type="Proteomes" id="UP000805649">
    <property type="component" value="Unassembled WGS sequence"/>
</dbReference>
<protein>
    <submittedName>
        <fullName evidence="1">Sulfite reductase flavoprotein alpha-component</fullName>
    </submittedName>
</protein>
<dbReference type="EMBL" id="VUJX02000004">
    <property type="protein sequence ID" value="KAL0937080.1"/>
    <property type="molecule type" value="Genomic_DNA"/>
</dbReference>
<comment type="caution">
    <text evidence="1">The sequence shown here is derived from an EMBL/GenBank/DDBJ whole genome shotgun (WGS) entry which is preliminary data.</text>
</comment>
<gene>
    <name evidence="1" type="ORF">CTRU02_206811</name>
</gene>
<accession>A0ACC3YYS0</accession>
<organism evidence="1 2">
    <name type="scientific">Colletotrichum truncatum</name>
    <name type="common">Anthracnose fungus</name>
    <name type="synonym">Colletotrichum capsici</name>
    <dbReference type="NCBI Taxonomy" id="5467"/>
    <lineage>
        <taxon>Eukaryota</taxon>
        <taxon>Fungi</taxon>
        <taxon>Dikarya</taxon>
        <taxon>Ascomycota</taxon>
        <taxon>Pezizomycotina</taxon>
        <taxon>Sordariomycetes</taxon>
        <taxon>Hypocreomycetidae</taxon>
        <taxon>Glomerellales</taxon>
        <taxon>Glomerellaceae</taxon>
        <taxon>Colletotrichum</taxon>
        <taxon>Colletotrichum truncatum species complex</taxon>
    </lineage>
</organism>
<keyword evidence="2" id="KW-1185">Reference proteome</keyword>
<reference evidence="1 2" key="1">
    <citation type="journal article" date="2020" name="Phytopathology">
        <title>Genome Sequence Resources of Colletotrichum truncatum, C. plurivorum, C. musicola, and C. sojae: Four Species Pathogenic to Soybean (Glycine max).</title>
        <authorList>
            <person name="Rogerio F."/>
            <person name="Boufleur T.R."/>
            <person name="Ciampi-Guillardi M."/>
            <person name="Sukno S.A."/>
            <person name="Thon M.R."/>
            <person name="Massola Junior N.S."/>
            <person name="Baroncelli R."/>
        </authorList>
    </citation>
    <scope>NUCLEOTIDE SEQUENCE [LARGE SCALE GENOMIC DNA]</scope>
    <source>
        <strain evidence="1 2">CMES1059</strain>
    </source>
</reference>
<proteinExistence type="predicted"/>
<evidence type="ECO:0000313" key="2">
    <source>
        <dbReference type="Proteomes" id="UP000805649"/>
    </source>
</evidence>
<evidence type="ECO:0000313" key="1">
    <source>
        <dbReference type="EMBL" id="KAL0937080.1"/>
    </source>
</evidence>
<name>A0ACC3YYS0_COLTU</name>